<evidence type="ECO:0000256" key="4">
    <source>
        <dbReference type="ARBA" id="ARBA00022989"/>
    </source>
</evidence>
<evidence type="ECO:0000256" key="2">
    <source>
        <dbReference type="ARBA" id="ARBA00005852"/>
    </source>
</evidence>
<feature type="transmembrane region" description="Helical" evidence="6">
    <location>
        <begin position="159"/>
        <end position="177"/>
    </location>
</feature>
<dbReference type="OMA" id="PRNLQWV"/>
<evidence type="ECO:0000313" key="8">
    <source>
        <dbReference type="Proteomes" id="UP000243459"/>
    </source>
</evidence>
<dbReference type="PANTHER" id="PTHR33596:SF17">
    <property type="entry name" value="COLD-REGULATED 413 INNER MEMBRANE PROTEIN 1, CHLOROPLASTIC-RELATED"/>
    <property type="match status" value="1"/>
</dbReference>
<dbReference type="InterPro" id="IPR008892">
    <property type="entry name" value="COR413"/>
</dbReference>
<evidence type="ECO:0000256" key="1">
    <source>
        <dbReference type="ARBA" id="ARBA00004141"/>
    </source>
</evidence>
<keyword evidence="3 6" id="KW-0812">Transmembrane</keyword>
<proteinExistence type="inferred from homology"/>
<dbReference type="EMBL" id="CM007381">
    <property type="protein sequence ID" value="ONK82081.1"/>
    <property type="molecule type" value="Genomic_DNA"/>
</dbReference>
<evidence type="ECO:0000256" key="3">
    <source>
        <dbReference type="ARBA" id="ARBA00022692"/>
    </source>
</evidence>
<accession>A0A5P1FXV6</accession>
<dbReference type="Gramene" id="ONK82081">
    <property type="protein sequence ID" value="ONK82081"/>
    <property type="gene ID" value="A4U43_C01F35920"/>
</dbReference>
<sequence length="209" mass="22988">MASLSFLSLPPLPKIRTNPNPTLSLLNSYNPSDSVSSSRFVLGPRSLKRRMMNRGGAVCYAAAFRPQTLQWVSAVSTAVLVFTKGTTIQKSFLVPLFALQAPATVISWIKGEYGVWTTFLALLVRLFYFIPGELDLPFLTMLLVIVAPYQAMNLRGSQAGLIISLVISAYLAFQHFSRAGSLRRSFDQVSVIPTLAIICITIVSCLFCF</sequence>
<comment type="similarity">
    <text evidence="2">Belongs to the Cold-regulated 413 protein family.</text>
</comment>
<dbReference type="AlphaFoldDB" id="A0A5P1FXV6"/>
<dbReference type="PANTHER" id="PTHR33596">
    <property type="entry name" value="COLD-REGULATED 413 PLASMA MEMBRANE PROTEIN 2"/>
    <property type="match status" value="1"/>
</dbReference>
<gene>
    <name evidence="7" type="ORF">A4U43_C01F35920</name>
</gene>
<keyword evidence="4 6" id="KW-1133">Transmembrane helix</keyword>
<keyword evidence="8" id="KW-1185">Reference proteome</keyword>
<comment type="subcellular location">
    <subcellularLocation>
        <location evidence="1">Membrane</location>
        <topology evidence="1">Multi-pass membrane protein</topology>
    </subcellularLocation>
</comment>
<name>A0A5P1FXV6_ASPOF</name>
<organism evidence="7 8">
    <name type="scientific">Asparagus officinalis</name>
    <name type="common">Garden asparagus</name>
    <dbReference type="NCBI Taxonomy" id="4686"/>
    <lineage>
        <taxon>Eukaryota</taxon>
        <taxon>Viridiplantae</taxon>
        <taxon>Streptophyta</taxon>
        <taxon>Embryophyta</taxon>
        <taxon>Tracheophyta</taxon>
        <taxon>Spermatophyta</taxon>
        <taxon>Magnoliopsida</taxon>
        <taxon>Liliopsida</taxon>
        <taxon>Asparagales</taxon>
        <taxon>Asparagaceae</taxon>
        <taxon>Asparagoideae</taxon>
        <taxon>Asparagus</taxon>
    </lineage>
</organism>
<dbReference type="Proteomes" id="UP000243459">
    <property type="component" value="Chromosome 1"/>
</dbReference>
<protein>
    <submittedName>
        <fullName evidence="7">Uncharacterized protein</fullName>
    </submittedName>
</protein>
<dbReference type="GO" id="GO:0016020">
    <property type="term" value="C:membrane"/>
    <property type="evidence" value="ECO:0007669"/>
    <property type="project" value="UniProtKB-SubCell"/>
</dbReference>
<evidence type="ECO:0000313" key="7">
    <source>
        <dbReference type="EMBL" id="ONK82081.1"/>
    </source>
</evidence>
<evidence type="ECO:0000256" key="6">
    <source>
        <dbReference type="SAM" id="Phobius"/>
    </source>
</evidence>
<reference evidence="8" key="1">
    <citation type="journal article" date="2017" name="Nat. Commun.">
        <title>The asparagus genome sheds light on the origin and evolution of a young Y chromosome.</title>
        <authorList>
            <person name="Harkess A."/>
            <person name="Zhou J."/>
            <person name="Xu C."/>
            <person name="Bowers J.E."/>
            <person name="Van der Hulst R."/>
            <person name="Ayyampalayam S."/>
            <person name="Mercati F."/>
            <person name="Riccardi P."/>
            <person name="McKain M.R."/>
            <person name="Kakrana A."/>
            <person name="Tang H."/>
            <person name="Ray J."/>
            <person name="Groenendijk J."/>
            <person name="Arikit S."/>
            <person name="Mathioni S.M."/>
            <person name="Nakano M."/>
            <person name="Shan H."/>
            <person name="Telgmann-Rauber A."/>
            <person name="Kanno A."/>
            <person name="Yue Z."/>
            <person name="Chen H."/>
            <person name="Li W."/>
            <person name="Chen Y."/>
            <person name="Xu X."/>
            <person name="Zhang Y."/>
            <person name="Luo S."/>
            <person name="Chen H."/>
            <person name="Gao J."/>
            <person name="Mao Z."/>
            <person name="Pires J.C."/>
            <person name="Luo M."/>
            <person name="Kudrna D."/>
            <person name="Wing R.A."/>
            <person name="Meyers B.C."/>
            <person name="Yi K."/>
            <person name="Kong H."/>
            <person name="Lavrijsen P."/>
            <person name="Sunseri F."/>
            <person name="Falavigna A."/>
            <person name="Ye Y."/>
            <person name="Leebens-Mack J.H."/>
            <person name="Chen G."/>
        </authorList>
    </citation>
    <scope>NUCLEOTIDE SEQUENCE [LARGE SCALE GENOMIC DNA]</scope>
    <source>
        <strain evidence="8">cv. DH0086</strain>
    </source>
</reference>
<keyword evidence="5 6" id="KW-0472">Membrane</keyword>
<evidence type="ECO:0000256" key="5">
    <source>
        <dbReference type="ARBA" id="ARBA00023136"/>
    </source>
</evidence>
<dbReference type="Pfam" id="PF05562">
    <property type="entry name" value="WCOR413"/>
    <property type="match status" value="1"/>
</dbReference>
<feature type="transmembrane region" description="Helical" evidence="6">
    <location>
        <begin position="189"/>
        <end position="208"/>
    </location>
</feature>